<reference evidence="2 3" key="1">
    <citation type="submission" date="2014-02" db="EMBL/GenBank/DDBJ databases">
        <title>Draft genome sequence of Lysinibacillus odysseyi NBRC 100172.</title>
        <authorList>
            <person name="Zhang F."/>
            <person name="Wang G."/>
            <person name="Zhang L."/>
        </authorList>
    </citation>
    <scope>NUCLEOTIDE SEQUENCE [LARGE SCALE GENOMIC DNA]</scope>
    <source>
        <strain evidence="2 3">NBRC 100172</strain>
    </source>
</reference>
<gene>
    <name evidence="2" type="ORF">CD32_23565</name>
</gene>
<dbReference type="AlphaFoldDB" id="A0A0A3IBV1"/>
<protein>
    <recommendedName>
        <fullName evidence="1">Knr4/Smi1-like domain-containing protein</fullName>
    </recommendedName>
</protein>
<dbReference type="SMART" id="SM00860">
    <property type="entry name" value="SMI1_KNR4"/>
    <property type="match status" value="1"/>
</dbReference>
<dbReference type="SUPFAM" id="SSF160631">
    <property type="entry name" value="SMI1/KNR4-like"/>
    <property type="match status" value="1"/>
</dbReference>
<dbReference type="OrthoDB" id="3375677at2"/>
<dbReference type="Gene3D" id="3.40.1580.10">
    <property type="entry name" value="SMI1/KNR4-like"/>
    <property type="match status" value="1"/>
</dbReference>
<organism evidence="2 3">
    <name type="scientific">Lysinibacillus odysseyi 34hs-1 = NBRC 100172</name>
    <dbReference type="NCBI Taxonomy" id="1220589"/>
    <lineage>
        <taxon>Bacteria</taxon>
        <taxon>Bacillati</taxon>
        <taxon>Bacillota</taxon>
        <taxon>Bacilli</taxon>
        <taxon>Bacillales</taxon>
        <taxon>Bacillaceae</taxon>
        <taxon>Lysinibacillus</taxon>
    </lineage>
</organism>
<accession>A0A0A3IBV1</accession>
<proteinExistence type="predicted"/>
<dbReference type="InterPro" id="IPR037883">
    <property type="entry name" value="Knr4/Smi1-like_sf"/>
</dbReference>
<keyword evidence="3" id="KW-1185">Reference proteome</keyword>
<sequence>MGIKEILQEINEIENCKVNPSEGLPENIEEGDVLPKDLLEFYNICAGVDLFTNADFGITIVGPEKLVLANPIIVGEKCEYDISSHWYIIADLGSGNYLSIDLHPNRLGKCYDSHWDSHGVVGSSTVVANSFTDLLNRLLVSKGEGDSWYWYSDDFESLGDAYDGIELE</sequence>
<dbReference type="RefSeq" id="WP_036159575.1">
    <property type="nucleotide sequence ID" value="NZ_AVCX01000001.1"/>
</dbReference>
<comment type="caution">
    <text evidence="2">The sequence shown here is derived from an EMBL/GenBank/DDBJ whole genome shotgun (WGS) entry which is preliminary data.</text>
</comment>
<evidence type="ECO:0000313" key="3">
    <source>
        <dbReference type="Proteomes" id="UP000030437"/>
    </source>
</evidence>
<dbReference type="EMBL" id="JPVP01000060">
    <property type="protein sequence ID" value="KGR82256.1"/>
    <property type="molecule type" value="Genomic_DNA"/>
</dbReference>
<dbReference type="Pfam" id="PF09346">
    <property type="entry name" value="SMI1_KNR4"/>
    <property type="match status" value="1"/>
</dbReference>
<dbReference type="Proteomes" id="UP000030437">
    <property type="component" value="Unassembled WGS sequence"/>
</dbReference>
<evidence type="ECO:0000313" key="2">
    <source>
        <dbReference type="EMBL" id="KGR82256.1"/>
    </source>
</evidence>
<dbReference type="InterPro" id="IPR018958">
    <property type="entry name" value="Knr4/Smi1-like_dom"/>
</dbReference>
<dbReference type="STRING" id="1220589.CD32_23565"/>
<name>A0A0A3IBV1_9BACI</name>
<evidence type="ECO:0000259" key="1">
    <source>
        <dbReference type="SMART" id="SM00860"/>
    </source>
</evidence>
<feature type="domain" description="Knr4/Smi1-like" evidence="1">
    <location>
        <begin position="19"/>
        <end position="137"/>
    </location>
</feature>
<dbReference type="eggNOG" id="ENOG502ZAX0">
    <property type="taxonomic scope" value="Bacteria"/>
</dbReference>